<dbReference type="RefSeq" id="WP_259838256.1">
    <property type="nucleotide sequence ID" value="NZ_JAOAMU010000002.1"/>
</dbReference>
<dbReference type="Proteomes" id="UP001525566">
    <property type="component" value="Unassembled WGS sequence"/>
</dbReference>
<gene>
    <name evidence="1" type="ORF">N0B48_08500</name>
</gene>
<comment type="caution">
    <text evidence="1">The sequence shown here is derived from an EMBL/GenBank/DDBJ whole genome shotgun (WGS) entry which is preliminary data.</text>
</comment>
<dbReference type="EMBL" id="JAOAMU010000002">
    <property type="protein sequence ID" value="MCT2561923.1"/>
    <property type="molecule type" value="Genomic_DNA"/>
</dbReference>
<organism evidence="1 2">
    <name type="scientific">Chryseobacterium herbae</name>
    <dbReference type="NCBI Taxonomy" id="2976476"/>
    <lineage>
        <taxon>Bacteria</taxon>
        <taxon>Pseudomonadati</taxon>
        <taxon>Bacteroidota</taxon>
        <taxon>Flavobacteriia</taxon>
        <taxon>Flavobacteriales</taxon>
        <taxon>Weeksellaceae</taxon>
        <taxon>Chryseobacterium group</taxon>
        <taxon>Chryseobacterium</taxon>
    </lineage>
</organism>
<accession>A0ABT2ISW0</accession>
<proteinExistence type="predicted"/>
<evidence type="ECO:0000313" key="2">
    <source>
        <dbReference type="Proteomes" id="UP001525566"/>
    </source>
</evidence>
<keyword evidence="2" id="KW-1185">Reference proteome</keyword>
<evidence type="ECO:0000313" key="1">
    <source>
        <dbReference type="EMBL" id="MCT2561923.1"/>
    </source>
</evidence>
<reference evidence="1 2" key="1">
    <citation type="submission" date="2022-09" db="EMBL/GenBank/DDBJ databases">
        <title>Chryseobacterium oleae sp.nov., isolated from the inter-root soil of Pyrola calliantha H. Andr. in Tibet.</title>
        <authorList>
            <person name="Li Z."/>
        </authorList>
    </citation>
    <scope>NUCLEOTIDE SEQUENCE [LARGE SCALE GENOMIC DNA]</scope>
    <source>
        <strain evidence="2">pc1-10</strain>
    </source>
</reference>
<protein>
    <submittedName>
        <fullName evidence="1">Uncharacterized protein</fullName>
    </submittedName>
</protein>
<name>A0ABT2ISW0_9FLAO</name>
<sequence length="79" mass="8676">MASAKDAEIKNPSKDNKLEIKVESKDSKLATNTNCWTYGTVIGCTNEMVTDTVCGETYAEAQECMDHNAALMNEFFCGN</sequence>